<comment type="caution">
    <text evidence="2">The sequence shown here is derived from an EMBL/GenBank/DDBJ whole genome shotgun (WGS) entry which is preliminary data.</text>
</comment>
<feature type="domain" description="Reverse transcriptase Ty1/copia-type" evidence="1">
    <location>
        <begin position="2"/>
        <end position="77"/>
    </location>
</feature>
<sequence length="152" mass="16944">NKSDAENIVIRNKSRLVAKDYKQEEGIDFEESFAPVARLEAVQMFVAFVVHKNVTIFQMDVKTTLLNGPLKEEFYSQYAIELLKKHGIDDCVSMSTHMATERLDANLQDHAGCKDDCKSTSGGMQFLDHAGCKDDCKSTSGGMQFLGEKLLS</sequence>
<gene>
    <name evidence="2" type="ORF">Tci_606812</name>
</gene>
<dbReference type="InterPro" id="IPR013103">
    <property type="entry name" value="RVT_2"/>
</dbReference>
<evidence type="ECO:0000313" key="2">
    <source>
        <dbReference type="EMBL" id="GFA34840.1"/>
    </source>
</evidence>
<dbReference type="AlphaFoldDB" id="A0A699JFY0"/>
<reference evidence="2" key="1">
    <citation type="journal article" date="2019" name="Sci. Rep.">
        <title>Draft genome of Tanacetum cinerariifolium, the natural source of mosquito coil.</title>
        <authorList>
            <person name="Yamashiro T."/>
            <person name="Shiraishi A."/>
            <person name="Satake H."/>
            <person name="Nakayama K."/>
        </authorList>
    </citation>
    <scope>NUCLEOTIDE SEQUENCE</scope>
</reference>
<name>A0A699JFY0_TANCI</name>
<accession>A0A699JFY0</accession>
<feature type="non-terminal residue" evidence="2">
    <location>
        <position position="1"/>
    </location>
</feature>
<proteinExistence type="predicted"/>
<dbReference type="Pfam" id="PF07727">
    <property type="entry name" value="RVT_2"/>
    <property type="match status" value="1"/>
</dbReference>
<evidence type="ECO:0000259" key="1">
    <source>
        <dbReference type="Pfam" id="PF07727"/>
    </source>
</evidence>
<dbReference type="EMBL" id="BKCJ010408722">
    <property type="protein sequence ID" value="GFA34840.1"/>
    <property type="molecule type" value="Genomic_DNA"/>
</dbReference>
<protein>
    <submittedName>
        <fullName evidence="2">Integrase, catalytic region, zinc finger, CCHC-type, peptidase aspartic, catalytic</fullName>
    </submittedName>
</protein>
<organism evidence="2">
    <name type="scientific">Tanacetum cinerariifolium</name>
    <name type="common">Dalmatian daisy</name>
    <name type="synonym">Chrysanthemum cinerariifolium</name>
    <dbReference type="NCBI Taxonomy" id="118510"/>
    <lineage>
        <taxon>Eukaryota</taxon>
        <taxon>Viridiplantae</taxon>
        <taxon>Streptophyta</taxon>
        <taxon>Embryophyta</taxon>
        <taxon>Tracheophyta</taxon>
        <taxon>Spermatophyta</taxon>
        <taxon>Magnoliopsida</taxon>
        <taxon>eudicotyledons</taxon>
        <taxon>Gunneridae</taxon>
        <taxon>Pentapetalae</taxon>
        <taxon>asterids</taxon>
        <taxon>campanulids</taxon>
        <taxon>Asterales</taxon>
        <taxon>Asteraceae</taxon>
        <taxon>Asteroideae</taxon>
        <taxon>Anthemideae</taxon>
        <taxon>Anthemidinae</taxon>
        <taxon>Tanacetum</taxon>
    </lineage>
</organism>